<dbReference type="STRING" id="1522189.A0A316VYB5"/>
<protein>
    <recommendedName>
        <fullName evidence="2">CID domain-containing protein</fullName>
    </recommendedName>
</protein>
<dbReference type="InterPro" id="IPR008942">
    <property type="entry name" value="ENTH_VHS"/>
</dbReference>
<feature type="region of interest" description="Disordered" evidence="1">
    <location>
        <begin position="168"/>
        <end position="210"/>
    </location>
</feature>
<evidence type="ECO:0000256" key="1">
    <source>
        <dbReference type="SAM" id="MobiDB-lite"/>
    </source>
</evidence>
<accession>A0A316VYB5</accession>
<gene>
    <name evidence="3" type="ORF">IE81DRAFT_330148</name>
</gene>
<feature type="compositionally biased region" description="Low complexity" evidence="1">
    <location>
        <begin position="353"/>
        <end position="364"/>
    </location>
</feature>
<evidence type="ECO:0000259" key="2">
    <source>
        <dbReference type="PROSITE" id="PS51391"/>
    </source>
</evidence>
<dbReference type="EMBL" id="KZ819379">
    <property type="protein sequence ID" value="PWN42432.1"/>
    <property type="molecule type" value="Genomic_DNA"/>
</dbReference>
<organism evidence="3 4">
    <name type="scientific">Ceraceosorus guamensis</name>
    <dbReference type="NCBI Taxonomy" id="1522189"/>
    <lineage>
        <taxon>Eukaryota</taxon>
        <taxon>Fungi</taxon>
        <taxon>Dikarya</taxon>
        <taxon>Basidiomycota</taxon>
        <taxon>Ustilaginomycotina</taxon>
        <taxon>Exobasidiomycetes</taxon>
        <taxon>Ceraceosorales</taxon>
        <taxon>Ceraceosoraceae</taxon>
        <taxon>Ceraceosorus</taxon>
    </lineage>
</organism>
<keyword evidence="4" id="KW-1185">Reference proteome</keyword>
<feature type="compositionally biased region" description="Basic and acidic residues" evidence="1">
    <location>
        <begin position="169"/>
        <end position="196"/>
    </location>
</feature>
<sequence length="507" mass="55689">MSYAATSVDALADLVADTVASNKLSTSRVERITTLATLNLDSPEDVVNALLNAHRTARPSTVVSSLYLYDAVVRRARDIVKKKGQGCEMTGEAGPSTSKQRVWSSDALARQARALLKAASASVEEVVISSMRHSRPEQREKVYKVLDIWTKTSTFDSDHLKSIRATAQKVEEKAKAAETHSASSDHTRRASPDRPARHAPKQGPENAQASAFAAGAHPAPLSATHASTALPSQLLALLGDAGKQEELRKALATSHVRMLTLSRSRTFLTGAKQDTSRVSMLELDPAQVALLKDVAAQNGFKDLGISVTQPYERRSAQQELQPPVTSTHARAADLFRTENGPSHDRRGDRVSPQAQASHAAQKAQNESASSRPHMETLVSANSHAKRKDEPGYDELVDKRIRLEHEAGTPSLAMSDRPNDAQPIGNDLAADMSTFEFSTFDATRAESWMDLRERWQRTNGYAPSQTELFWWIRMGSQISSARVEIVAPLRIKRDSQRFERQPSAQLYE</sequence>
<proteinExistence type="predicted"/>
<feature type="region of interest" description="Disordered" evidence="1">
    <location>
        <begin position="337"/>
        <end position="393"/>
    </location>
</feature>
<evidence type="ECO:0000313" key="3">
    <source>
        <dbReference type="EMBL" id="PWN42432.1"/>
    </source>
</evidence>
<dbReference type="InParanoid" id="A0A316VYB5"/>
<dbReference type="RefSeq" id="XP_025369592.1">
    <property type="nucleotide sequence ID" value="XM_025515180.1"/>
</dbReference>
<feature type="domain" description="CID" evidence="2">
    <location>
        <begin position="1"/>
        <end position="171"/>
    </location>
</feature>
<dbReference type="Proteomes" id="UP000245783">
    <property type="component" value="Unassembled WGS sequence"/>
</dbReference>
<dbReference type="InterPro" id="IPR006569">
    <property type="entry name" value="CID_dom"/>
</dbReference>
<evidence type="ECO:0000313" key="4">
    <source>
        <dbReference type="Proteomes" id="UP000245783"/>
    </source>
</evidence>
<name>A0A316VYB5_9BASI</name>
<dbReference type="GeneID" id="37037050"/>
<dbReference type="SUPFAM" id="SSF48464">
    <property type="entry name" value="ENTH/VHS domain"/>
    <property type="match status" value="1"/>
</dbReference>
<dbReference type="OrthoDB" id="79367at2759"/>
<dbReference type="Gene3D" id="1.25.40.90">
    <property type="match status" value="1"/>
</dbReference>
<reference evidence="3 4" key="1">
    <citation type="journal article" date="2018" name="Mol. Biol. Evol.">
        <title>Broad Genomic Sampling Reveals a Smut Pathogenic Ancestry of the Fungal Clade Ustilaginomycotina.</title>
        <authorList>
            <person name="Kijpornyongpan T."/>
            <person name="Mondo S.J."/>
            <person name="Barry K."/>
            <person name="Sandor L."/>
            <person name="Lee J."/>
            <person name="Lipzen A."/>
            <person name="Pangilinan J."/>
            <person name="LaButti K."/>
            <person name="Hainaut M."/>
            <person name="Henrissat B."/>
            <person name="Grigoriev I.V."/>
            <person name="Spatafora J.W."/>
            <person name="Aime M.C."/>
        </authorList>
    </citation>
    <scope>NUCLEOTIDE SEQUENCE [LARGE SCALE GENOMIC DNA]</scope>
    <source>
        <strain evidence="3 4">MCA 4658</strain>
    </source>
</reference>
<feature type="compositionally biased region" description="Basic and acidic residues" evidence="1">
    <location>
        <begin position="337"/>
        <end position="349"/>
    </location>
</feature>
<dbReference type="PROSITE" id="PS51391">
    <property type="entry name" value="CID"/>
    <property type="match status" value="1"/>
</dbReference>
<dbReference type="AlphaFoldDB" id="A0A316VYB5"/>